<keyword evidence="8" id="KW-0808">Transferase</keyword>
<evidence type="ECO:0000256" key="22">
    <source>
        <dbReference type="RuleBase" id="RU000397"/>
    </source>
</evidence>
<dbReference type="Pfam" id="PF00044">
    <property type="entry name" value="Gp_dh_N"/>
    <property type="match status" value="1"/>
</dbReference>
<dbReference type="Pfam" id="PF02800">
    <property type="entry name" value="Gp_dh_C"/>
    <property type="match status" value="1"/>
</dbReference>
<evidence type="ECO:0000256" key="12">
    <source>
        <dbReference type="ARBA" id="ARBA00023152"/>
    </source>
</evidence>
<comment type="subcellular location">
    <subcellularLocation>
        <location evidence="2">Cytoplasm</location>
        <location evidence="2">Cytoskeleton</location>
    </subcellularLocation>
    <subcellularLocation>
        <location evidence="1">Nucleus</location>
    </subcellularLocation>
</comment>
<sequence>MAGKIKIGINGFGRIGRLVARVALQSDDVELVAVNDPFITTDYMTYMFKYDTVHGSWKHHDIKVKDSKTLLFGEKQVTVFGIRNPEEIPWGETGAEYIVESTGVFTDKDKAAAHLKVMSRNHSEVARIEVGLVSVCPCTTNCLAPLAKVIHDRFGIVEGLMTTVHAITATQKTVDGPSSKDWRGGRAASFNIIPSSTGAAKAVGKVLPALNGKLTGMAFRVPTVDVSVVDLTVRLEKEATYDEIKAAIKEESEGKLKGILGYVEEDLVSTDFVGDNRSSIFDAKAGIALNKKFAKLVSWYDNEWGYSSRVIDLIRHIHKNQ</sequence>
<dbReference type="FunFam" id="3.30.360.10:FF:000001">
    <property type="entry name" value="Glyceraldehyde-3-phosphate dehydrogenase"/>
    <property type="match status" value="1"/>
</dbReference>
<proteinExistence type="inferred from homology"/>
<dbReference type="PANTHER" id="PTHR10836:SF112">
    <property type="entry name" value="GLYCERALDEHYDE-3-PHOSPHATE DEHYDROGENASE GAPC1, CYTOSOLIC-RELATED"/>
    <property type="match status" value="1"/>
</dbReference>
<keyword evidence="10" id="KW-0560">Oxidoreductase</keyword>
<evidence type="ECO:0000256" key="19">
    <source>
        <dbReference type="PIRSR" id="PIRSR000149-1"/>
    </source>
</evidence>
<dbReference type="GO" id="GO:0016740">
    <property type="term" value="F:transferase activity"/>
    <property type="evidence" value="ECO:0007669"/>
    <property type="project" value="UniProtKB-KW"/>
</dbReference>
<evidence type="ECO:0000256" key="14">
    <source>
        <dbReference type="ARBA" id="ARBA00023242"/>
    </source>
</evidence>
<dbReference type="PANTHER" id="PTHR10836">
    <property type="entry name" value="GLYCERALDEHYDE 3-PHOSPHATE DEHYDROGENASE"/>
    <property type="match status" value="1"/>
</dbReference>
<evidence type="ECO:0000256" key="5">
    <source>
        <dbReference type="ARBA" id="ARBA00013119"/>
    </source>
</evidence>
<evidence type="ECO:0000256" key="8">
    <source>
        <dbReference type="ARBA" id="ARBA00022679"/>
    </source>
</evidence>
<name>A0A4S8IJU9_MUSBA</name>
<evidence type="ECO:0000256" key="21">
    <source>
        <dbReference type="PIRSR" id="PIRSR000149-4"/>
    </source>
</evidence>
<evidence type="ECO:0000256" key="10">
    <source>
        <dbReference type="ARBA" id="ARBA00023002"/>
    </source>
</evidence>
<comment type="function">
    <text evidence="15">Key enzyme in glycolysis that catalyzes the first step of the pathway by converting D-glyceraldehyde 3-phosphate (G3P) into 3-phospho-D-glyceroyl phosphate. Essential for the maintenance of cellular ATP levels and carbohydrate metabolism.</text>
</comment>
<dbReference type="GO" id="GO:0051287">
    <property type="term" value="F:NAD binding"/>
    <property type="evidence" value="ECO:0007669"/>
    <property type="project" value="InterPro"/>
</dbReference>
<evidence type="ECO:0000256" key="18">
    <source>
        <dbReference type="ARBA" id="ARBA00048005"/>
    </source>
</evidence>
<dbReference type="GO" id="GO:0005829">
    <property type="term" value="C:cytosol"/>
    <property type="evidence" value="ECO:0007669"/>
    <property type="project" value="TreeGrafter"/>
</dbReference>
<feature type="active site" description="Nucleophile" evidence="19">
    <location>
        <position position="138"/>
    </location>
</feature>
<keyword evidence="9" id="KW-0702">S-nitrosylation</keyword>
<keyword evidence="13" id="KW-0206">Cytoskeleton</keyword>
<dbReference type="Gene3D" id="3.40.50.720">
    <property type="entry name" value="NAD(P)-binding Rossmann-like Domain"/>
    <property type="match status" value="1"/>
</dbReference>
<evidence type="ECO:0000256" key="16">
    <source>
        <dbReference type="ARBA" id="ARBA00031890"/>
    </source>
</evidence>
<dbReference type="FunFam" id="3.40.50.720:FF:001161">
    <property type="entry name" value="Glyceraldehyde-3-phosphate dehydrogenase"/>
    <property type="match status" value="1"/>
</dbReference>
<feature type="binding site" evidence="20">
    <location>
        <begin position="14"/>
        <end position="15"/>
    </location>
    <ligand>
        <name>NAD(+)</name>
        <dbReference type="ChEBI" id="CHEBI:57540"/>
    </ligand>
</feature>
<comment type="caution">
    <text evidence="24">The sequence shown here is derived from an EMBL/GenBank/DDBJ whole genome shotgun (WGS) entry which is preliminary data.</text>
</comment>
<evidence type="ECO:0000259" key="23">
    <source>
        <dbReference type="SMART" id="SM00846"/>
    </source>
</evidence>
<dbReference type="InterPro" id="IPR036291">
    <property type="entry name" value="NAD(P)-bd_dom_sf"/>
</dbReference>
<evidence type="ECO:0000256" key="1">
    <source>
        <dbReference type="ARBA" id="ARBA00004123"/>
    </source>
</evidence>
<dbReference type="STRING" id="52838.A0A4S8IJU9"/>
<evidence type="ECO:0000256" key="4">
    <source>
        <dbReference type="ARBA" id="ARBA00007406"/>
    </source>
</evidence>
<dbReference type="EMBL" id="PYDT01000009">
    <property type="protein sequence ID" value="THU48660.1"/>
    <property type="molecule type" value="Genomic_DNA"/>
</dbReference>
<gene>
    <name evidence="24" type="ORF">C4D60_Mb06t01330</name>
</gene>
<evidence type="ECO:0000256" key="3">
    <source>
        <dbReference type="ARBA" id="ARBA00004869"/>
    </source>
</evidence>
<evidence type="ECO:0000256" key="15">
    <source>
        <dbReference type="ARBA" id="ARBA00025350"/>
    </source>
</evidence>
<dbReference type="SUPFAM" id="SSF55347">
    <property type="entry name" value="Glyceraldehyde-3-phosphate dehydrogenase-like, C-terminal domain"/>
    <property type="match status" value="1"/>
</dbReference>
<dbReference type="PRINTS" id="PR00078">
    <property type="entry name" value="G3PDHDRGNASE"/>
</dbReference>
<comment type="catalytic activity">
    <reaction evidence="17">
        <text>D-glyceraldehyde 3-phosphate + phosphate + NAD(+) = (2R)-3-phospho-glyceroyl phosphate + NADH + H(+)</text>
        <dbReference type="Rhea" id="RHEA:10300"/>
        <dbReference type="ChEBI" id="CHEBI:15378"/>
        <dbReference type="ChEBI" id="CHEBI:43474"/>
        <dbReference type="ChEBI" id="CHEBI:57540"/>
        <dbReference type="ChEBI" id="CHEBI:57604"/>
        <dbReference type="ChEBI" id="CHEBI:57945"/>
        <dbReference type="ChEBI" id="CHEBI:59776"/>
        <dbReference type="EC" id="1.2.1.12"/>
    </reaction>
</comment>
<evidence type="ECO:0000313" key="24">
    <source>
        <dbReference type="EMBL" id="THU48660.1"/>
    </source>
</evidence>
<dbReference type="EC" id="1.2.1.12" evidence="5"/>
<keyword evidence="25" id="KW-1185">Reference proteome</keyword>
<feature type="binding site" evidence="20">
    <location>
        <position position="83"/>
    </location>
    <ligand>
        <name>NAD(+)</name>
        <dbReference type="ChEBI" id="CHEBI:57540"/>
    </ligand>
</feature>
<evidence type="ECO:0000256" key="11">
    <source>
        <dbReference type="ARBA" id="ARBA00023027"/>
    </source>
</evidence>
<evidence type="ECO:0000256" key="7">
    <source>
        <dbReference type="ARBA" id="ARBA00022490"/>
    </source>
</evidence>
<dbReference type="AlphaFoldDB" id="A0A4S8IJU9"/>
<feature type="site" description="Activates thiol group during catalysis" evidence="21">
    <location>
        <position position="165"/>
    </location>
</feature>
<evidence type="ECO:0000256" key="9">
    <source>
        <dbReference type="ARBA" id="ARBA00022799"/>
    </source>
</evidence>
<dbReference type="InterPro" id="IPR020829">
    <property type="entry name" value="GlycerAld_3-P_DH_cat"/>
</dbReference>
<dbReference type="CDD" id="cd18126">
    <property type="entry name" value="GAPDH_I_C"/>
    <property type="match status" value="1"/>
</dbReference>
<dbReference type="PIRSF" id="PIRSF000149">
    <property type="entry name" value="GAP_DH"/>
    <property type="match status" value="1"/>
</dbReference>
<organism evidence="24 25">
    <name type="scientific">Musa balbisiana</name>
    <name type="common">Banana</name>
    <dbReference type="NCBI Taxonomy" id="52838"/>
    <lineage>
        <taxon>Eukaryota</taxon>
        <taxon>Viridiplantae</taxon>
        <taxon>Streptophyta</taxon>
        <taxon>Embryophyta</taxon>
        <taxon>Tracheophyta</taxon>
        <taxon>Spermatophyta</taxon>
        <taxon>Magnoliopsida</taxon>
        <taxon>Liliopsida</taxon>
        <taxon>Zingiberales</taxon>
        <taxon>Musaceae</taxon>
        <taxon>Musa</taxon>
    </lineage>
</organism>
<evidence type="ECO:0000313" key="25">
    <source>
        <dbReference type="Proteomes" id="UP000317650"/>
    </source>
</evidence>
<keyword evidence="20" id="KW-0547">Nucleotide-binding</keyword>
<feature type="binding site" evidence="20">
    <location>
        <position position="302"/>
    </location>
    <ligand>
        <name>NAD(+)</name>
        <dbReference type="ChEBI" id="CHEBI:57540"/>
    </ligand>
</feature>
<dbReference type="Proteomes" id="UP000317650">
    <property type="component" value="Chromosome 6"/>
</dbReference>
<protein>
    <recommendedName>
        <fullName evidence="6">Glyceraldehyde-3-phosphate dehydrogenase</fullName>
        <ecNumber evidence="5">1.2.1.12</ecNumber>
    </recommendedName>
    <alternativeName>
        <fullName evidence="16">Peptidyl-cysteine S-nitrosylase GAPDH</fullName>
    </alternativeName>
</protein>
<comment type="pathway">
    <text evidence="3">Carbohydrate degradation; glycolysis; pyruvate from D-glyceraldehyde 3-phosphate: step 1/5.</text>
</comment>
<feature type="domain" description="Glyceraldehyde 3-phosphate dehydrogenase NAD(P) binding" evidence="23">
    <location>
        <begin position="5"/>
        <end position="138"/>
    </location>
</feature>
<keyword evidence="11 20" id="KW-0520">NAD</keyword>
<dbReference type="GO" id="GO:0005856">
    <property type="term" value="C:cytoskeleton"/>
    <property type="evidence" value="ECO:0007669"/>
    <property type="project" value="UniProtKB-SubCell"/>
</dbReference>
<feature type="binding site" evidence="20">
    <location>
        <position position="36"/>
    </location>
    <ligand>
        <name>NAD(+)</name>
        <dbReference type="ChEBI" id="CHEBI:57540"/>
    </ligand>
</feature>
<keyword evidence="14" id="KW-0539">Nucleus</keyword>
<dbReference type="GO" id="GO:0006096">
    <property type="term" value="P:glycolytic process"/>
    <property type="evidence" value="ECO:0007669"/>
    <property type="project" value="UniProtKB-KW"/>
</dbReference>
<accession>A0A4S8IJU9</accession>
<dbReference type="CDD" id="cd05214">
    <property type="entry name" value="GAPDH_I_N"/>
    <property type="match status" value="1"/>
</dbReference>
<keyword evidence="12" id="KW-0324">Glycolysis</keyword>
<dbReference type="Gene3D" id="3.30.360.10">
    <property type="entry name" value="Dihydrodipicolinate Reductase, domain 2"/>
    <property type="match status" value="1"/>
</dbReference>
<comment type="catalytic activity">
    <reaction evidence="18">
        <text>S-nitroso-L-cysteinyl-[GAPDH] + L-cysteinyl-[protein] = L-cysteinyl-[GAPDH] + S-nitroso-L-cysteinyl-[protein]</text>
        <dbReference type="Rhea" id="RHEA:66684"/>
        <dbReference type="Rhea" id="RHEA-COMP:10131"/>
        <dbReference type="Rhea" id="RHEA-COMP:17089"/>
        <dbReference type="Rhea" id="RHEA-COMP:17090"/>
        <dbReference type="Rhea" id="RHEA-COMP:17091"/>
        <dbReference type="ChEBI" id="CHEBI:29950"/>
        <dbReference type="ChEBI" id="CHEBI:149494"/>
    </reaction>
    <physiologicalReaction direction="left-to-right" evidence="18">
        <dbReference type="Rhea" id="RHEA:66685"/>
    </physiologicalReaction>
</comment>
<dbReference type="InterPro" id="IPR020828">
    <property type="entry name" value="GlycerAld_3-P_DH_NAD(P)-bd"/>
</dbReference>
<evidence type="ECO:0000256" key="2">
    <source>
        <dbReference type="ARBA" id="ARBA00004245"/>
    </source>
</evidence>
<evidence type="ECO:0000256" key="17">
    <source>
        <dbReference type="ARBA" id="ARBA00047698"/>
    </source>
</evidence>
<keyword evidence="7" id="KW-0963">Cytoplasm</keyword>
<evidence type="ECO:0000256" key="6">
    <source>
        <dbReference type="ARBA" id="ARBA00021022"/>
    </source>
</evidence>
<evidence type="ECO:0000256" key="13">
    <source>
        <dbReference type="ARBA" id="ARBA00023212"/>
    </source>
</evidence>
<dbReference type="SUPFAM" id="SSF51735">
    <property type="entry name" value="NAD(P)-binding Rossmann-fold domains"/>
    <property type="match status" value="1"/>
</dbReference>
<dbReference type="SMART" id="SM00846">
    <property type="entry name" value="Gp_dh_N"/>
    <property type="match status" value="1"/>
</dbReference>
<comment type="similarity">
    <text evidence="4 22">Belongs to the glyceraldehyde-3-phosphate dehydrogenase family.</text>
</comment>
<evidence type="ECO:0000256" key="20">
    <source>
        <dbReference type="PIRSR" id="PIRSR000149-3"/>
    </source>
</evidence>
<dbReference type="GO" id="GO:0005634">
    <property type="term" value="C:nucleus"/>
    <property type="evidence" value="ECO:0007669"/>
    <property type="project" value="UniProtKB-SubCell"/>
</dbReference>
<dbReference type="InterPro" id="IPR020831">
    <property type="entry name" value="GlycerAld/Erythrose_P_DH"/>
</dbReference>
<dbReference type="GO" id="GO:0004365">
    <property type="term" value="F:glyceraldehyde-3-phosphate dehydrogenase (NAD+) (phosphorylating) activity"/>
    <property type="evidence" value="ECO:0007669"/>
    <property type="project" value="UniProtKB-EC"/>
</dbReference>
<reference evidence="24 25" key="1">
    <citation type="journal article" date="2019" name="Nat. Plants">
        <title>Genome sequencing of Musa balbisiana reveals subgenome evolution and function divergence in polyploid bananas.</title>
        <authorList>
            <person name="Yao X."/>
        </authorList>
    </citation>
    <scope>NUCLEOTIDE SEQUENCE [LARGE SCALE GENOMIC DNA]</scope>
    <source>
        <strain evidence="25">cv. DH-PKW</strain>
        <tissue evidence="24">Leaves</tissue>
    </source>
</reference>